<dbReference type="Gene3D" id="3.40.50.300">
    <property type="entry name" value="P-loop containing nucleotide triphosphate hydrolases"/>
    <property type="match status" value="1"/>
</dbReference>
<dbReference type="InterPro" id="IPR039421">
    <property type="entry name" value="Type_1_exporter"/>
</dbReference>
<evidence type="ECO:0000256" key="5">
    <source>
        <dbReference type="ARBA" id="ARBA00022989"/>
    </source>
</evidence>
<organism evidence="11 12">
    <name type="scientific">Actinomadura fulvescens</name>
    <dbReference type="NCBI Taxonomy" id="46160"/>
    <lineage>
        <taxon>Bacteria</taxon>
        <taxon>Bacillati</taxon>
        <taxon>Actinomycetota</taxon>
        <taxon>Actinomycetes</taxon>
        <taxon>Streptosporangiales</taxon>
        <taxon>Thermomonosporaceae</taxon>
        <taxon>Actinomadura</taxon>
    </lineage>
</organism>
<dbReference type="InterPro" id="IPR017871">
    <property type="entry name" value="ABC_transporter-like_CS"/>
</dbReference>
<dbReference type="Pfam" id="PF00005">
    <property type="entry name" value="ABC_tran"/>
    <property type="match status" value="1"/>
</dbReference>
<name>A0ABN3QYY4_9ACTN</name>
<proteinExistence type="predicted"/>
<dbReference type="InterPro" id="IPR027417">
    <property type="entry name" value="P-loop_NTPase"/>
</dbReference>
<feature type="transmembrane region" description="Helical" evidence="8">
    <location>
        <begin position="267"/>
        <end position="288"/>
    </location>
</feature>
<evidence type="ECO:0000256" key="3">
    <source>
        <dbReference type="ARBA" id="ARBA00022741"/>
    </source>
</evidence>
<dbReference type="PANTHER" id="PTHR43394:SF1">
    <property type="entry name" value="ATP-BINDING CASSETTE SUB-FAMILY B MEMBER 10, MITOCHONDRIAL"/>
    <property type="match status" value="1"/>
</dbReference>
<feature type="transmembrane region" description="Helical" evidence="8">
    <location>
        <begin position="41"/>
        <end position="62"/>
    </location>
</feature>
<evidence type="ECO:0000256" key="4">
    <source>
        <dbReference type="ARBA" id="ARBA00022840"/>
    </source>
</evidence>
<gene>
    <name evidence="11" type="ORF">GCM10010411_93100</name>
</gene>
<evidence type="ECO:0000313" key="12">
    <source>
        <dbReference type="Proteomes" id="UP001501509"/>
    </source>
</evidence>
<keyword evidence="12" id="KW-1185">Reference proteome</keyword>
<evidence type="ECO:0000259" key="10">
    <source>
        <dbReference type="PROSITE" id="PS50929"/>
    </source>
</evidence>
<dbReference type="Gene3D" id="1.20.1560.10">
    <property type="entry name" value="ABC transporter type 1, transmembrane domain"/>
    <property type="match status" value="1"/>
</dbReference>
<dbReference type="SUPFAM" id="SSF90123">
    <property type="entry name" value="ABC transporter transmembrane region"/>
    <property type="match status" value="1"/>
</dbReference>
<sequence length="641" mass="68838">MHERGHMKDDTRHEEGSLRARAWTAATLAWQAQPRTTACSVIVSVLMGIAPVVTAWLTKVVLDGIGRGSGASELVPAAGALATAGLVLIVLPHVSEYLRGRLHRSLRAHVSGRLYGRVNDDPGLGRFENPAFHDDLRLAQEAGQNAPDRIVRSSLSIGQGTLTLVGFVGTLIVISPVMVALILFAAMPSARAQLLLSRRRAKMLWGISTNSRRQFFYSSLLSSPEAAKEVRLFGLGDHLRGRMLGELAAINAAEEDVERRTLHSQGLLSLLGAVIAGAGLLWAILAAADGALSIGDVSVFIAAVAGVQTALNTIVGQWADAHNALLVFGRYLKVMRADPLLPVPADPVPLPALRKGIELRDVWFRYDEGHPWVLRGVDLFIPYGVSVALVGLNGAGKSTLVKLLCRLYDPVRGSIHWDGVDLREASPDELRRRIGAVFQDYMSYDLTAAENIMLGDLASGGDRAAVEDAARRAGVHDVLAALPRGYDTLLSRIFFGDNDEEEAGVMLSGGQWQRLALARALMRDRQDLLILDEPSSGLDAEAEHAIHLGLRTHRAGRTSVLISHRLGAVREADLIVVLGGGRIAERGTHDELMALDGEYARLFTLQASGYESAAPGGGRNATSQDADPPKIDSPAQLPLHG</sequence>
<keyword evidence="5 8" id="KW-1133">Transmembrane helix</keyword>
<evidence type="ECO:0000256" key="2">
    <source>
        <dbReference type="ARBA" id="ARBA00022692"/>
    </source>
</evidence>
<dbReference type="EMBL" id="BAAATD010000025">
    <property type="protein sequence ID" value="GAA2638523.1"/>
    <property type="molecule type" value="Genomic_DNA"/>
</dbReference>
<evidence type="ECO:0000256" key="6">
    <source>
        <dbReference type="ARBA" id="ARBA00023136"/>
    </source>
</evidence>
<dbReference type="InterPro" id="IPR036640">
    <property type="entry name" value="ABC1_TM_sf"/>
</dbReference>
<reference evidence="11 12" key="1">
    <citation type="journal article" date="2019" name="Int. J. Syst. Evol. Microbiol.">
        <title>The Global Catalogue of Microorganisms (GCM) 10K type strain sequencing project: providing services to taxonomists for standard genome sequencing and annotation.</title>
        <authorList>
            <consortium name="The Broad Institute Genomics Platform"/>
            <consortium name="The Broad Institute Genome Sequencing Center for Infectious Disease"/>
            <person name="Wu L."/>
            <person name="Ma J."/>
        </authorList>
    </citation>
    <scope>NUCLEOTIDE SEQUENCE [LARGE SCALE GENOMIC DNA]</scope>
    <source>
        <strain evidence="11 12">JCM 6833</strain>
    </source>
</reference>
<comment type="caution">
    <text evidence="11">The sequence shown here is derived from an EMBL/GenBank/DDBJ whole genome shotgun (WGS) entry which is preliminary data.</text>
</comment>
<keyword evidence="3" id="KW-0547">Nucleotide-binding</keyword>
<feature type="transmembrane region" description="Helical" evidence="8">
    <location>
        <begin position="74"/>
        <end position="94"/>
    </location>
</feature>
<dbReference type="GO" id="GO:0005524">
    <property type="term" value="F:ATP binding"/>
    <property type="evidence" value="ECO:0007669"/>
    <property type="project" value="UniProtKB-KW"/>
</dbReference>
<dbReference type="PANTHER" id="PTHR43394">
    <property type="entry name" value="ATP-DEPENDENT PERMEASE MDL1, MITOCHONDRIAL"/>
    <property type="match status" value="1"/>
</dbReference>
<evidence type="ECO:0000259" key="9">
    <source>
        <dbReference type="PROSITE" id="PS50893"/>
    </source>
</evidence>
<feature type="domain" description="ABC transporter" evidence="9">
    <location>
        <begin position="357"/>
        <end position="605"/>
    </location>
</feature>
<comment type="subcellular location">
    <subcellularLocation>
        <location evidence="1">Cell membrane</location>
        <topology evidence="1">Multi-pass membrane protein</topology>
    </subcellularLocation>
</comment>
<keyword evidence="2 8" id="KW-0812">Transmembrane</keyword>
<keyword evidence="4 11" id="KW-0067">ATP-binding</keyword>
<evidence type="ECO:0000313" key="11">
    <source>
        <dbReference type="EMBL" id="GAA2638523.1"/>
    </source>
</evidence>
<dbReference type="InterPro" id="IPR011527">
    <property type="entry name" value="ABC1_TM_dom"/>
</dbReference>
<evidence type="ECO:0000256" key="1">
    <source>
        <dbReference type="ARBA" id="ARBA00004651"/>
    </source>
</evidence>
<dbReference type="InterPro" id="IPR003593">
    <property type="entry name" value="AAA+_ATPase"/>
</dbReference>
<dbReference type="PROSITE" id="PS50893">
    <property type="entry name" value="ABC_TRANSPORTER_2"/>
    <property type="match status" value="1"/>
</dbReference>
<dbReference type="PROSITE" id="PS00211">
    <property type="entry name" value="ABC_TRANSPORTER_1"/>
    <property type="match status" value="1"/>
</dbReference>
<dbReference type="SMART" id="SM00382">
    <property type="entry name" value="AAA"/>
    <property type="match status" value="1"/>
</dbReference>
<keyword evidence="6 8" id="KW-0472">Membrane</keyword>
<evidence type="ECO:0000256" key="7">
    <source>
        <dbReference type="SAM" id="MobiDB-lite"/>
    </source>
</evidence>
<feature type="transmembrane region" description="Helical" evidence="8">
    <location>
        <begin position="164"/>
        <end position="190"/>
    </location>
</feature>
<protein>
    <submittedName>
        <fullName evidence="11">ABC transporter ATP-binding protein</fullName>
    </submittedName>
</protein>
<feature type="region of interest" description="Disordered" evidence="7">
    <location>
        <begin position="611"/>
        <end position="641"/>
    </location>
</feature>
<dbReference type="Proteomes" id="UP001501509">
    <property type="component" value="Unassembled WGS sequence"/>
</dbReference>
<dbReference type="SUPFAM" id="SSF52540">
    <property type="entry name" value="P-loop containing nucleoside triphosphate hydrolases"/>
    <property type="match status" value="1"/>
</dbReference>
<dbReference type="InterPro" id="IPR003439">
    <property type="entry name" value="ABC_transporter-like_ATP-bd"/>
</dbReference>
<evidence type="ECO:0000256" key="8">
    <source>
        <dbReference type="SAM" id="Phobius"/>
    </source>
</evidence>
<feature type="domain" description="ABC transmembrane type-1" evidence="10">
    <location>
        <begin position="40"/>
        <end position="323"/>
    </location>
</feature>
<accession>A0ABN3QYY4</accession>
<dbReference type="PROSITE" id="PS50929">
    <property type="entry name" value="ABC_TM1F"/>
    <property type="match status" value="1"/>
</dbReference>